<dbReference type="SMART" id="SM00418">
    <property type="entry name" value="HTH_ARSR"/>
    <property type="match status" value="1"/>
</dbReference>
<dbReference type="CDD" id="cd00090">
    <property type="entry name" value="HTH_ARSR"/>
    <property type="match status" value="1"/>
</dbReference>
<dbReference type="InterPro" id="IPR036390">
    <property type="entry name" value="WH_DNA-bd_sf"/>
</dbReference>
<organism evidence="5">
    <name type="scientific">bioreactor metagenome</name>
    <dbReference type="NCBI Taxonomy" id="1076179"/>
    <lineage>
        <taxon>unclassified sequences</taxon>
        <taxon>metagenomes</taxon>
        <taxon>ecological metagenomes</taxon>
    </lineage>
</organism>
<comment type="caution">
    <text evidence="5">The sequence shown here is derived from an EMBL/GenBank/DDBJ whole genome shotgun (WGS) entry which is preliminary data.</text>
</comment>
<dbReference type="InterPro" id="IPR011991">
    <property type="entry name" value="ArsR-like_HTH"/>
</dbReference>
<sequence length="91" mass="10428">MSLAESFKAVSDPQRRQVLTFLRGGRKTAGEIAEALGISASSLSYHLSALKRADMIIEYKVKNYVYYELNTTLFDEMLLWMDQFRKEGAKE</sequence>
<dbReference type="GO" id="GO:0003677">
    <property type="term" value="F:DNA binding"/>
    <property type="evidence" value="ECO:0007669"/>
    <property type="project" value="UniProtKB-KW"/>
</dbReference>
<dbReference type="PANTHER" id="PTHR33154:SF33">
    <property type="entry name" value="TRANSCRIPTIONAL REPRESSOR SDPR"/>
    <property type="match status" value="1"/>
</dbReference>
<dbReference type="NCBIfam" id="NF033788">
    <property type="entry name" value="HTH_metalloreg"/>
    <property type="match status" value="1"/>
</dbReference>
<dbReference type="InterPro" id="IPR001845">
    <property type="entry name" value="HTH_ArsR_DNA-bd_dom"/>
</dbReference>
<dbReference type="PRINTS" id="PR00778">
    <property type="entry name" value="HTHARSR"/>
</dbReference>
<name>A0A645E9D1_9ZZZZ</name>
<evidence type="ECO:0000313" key="5">
    <source>
        <dbReference type="EMBL" id="MPM98614.1"/>
    </source>
</evidence>
<dbReference type="AlphaFoldDB" id="A0A645E9D1"/>
<keyword evidence="1" id="KW-0805">Transcription regulation</keyword>
<accession>A0A645E9D1</accession>
<evidence type="ECO:0000256" key="1">
    <source>
        <dbReference type="ARBA" id="ARBA00023015"/>
    </source>
</evidence>
<dbReference type="PROSITE" id="PS50987">
    <property type="entry name" value="HTH_ARSR_2"/>
    <property type="match status" value="1"/>
</dbReference>
<feature type="domain" description="HTH arsR-type" evidence="4">
    <location>
        <begin position="1"/>
        <end position="89"/>
    </location>
</feature>
<dbReference type="SUPFAM" id="SSF46785">
    <property type="entry name" value="Winged helix' DNA-binding domain"/>
    <property type="match status" value="1"/>
</dbReference>
<keyword evidence="2" id="KW-0238">DNA-binding</keyword>
<gene>
    <name evidence="5" type="primary">sdpR_11</name>
    <name evidence="5" type="ORF">SDC9_145802</name>
</gene>
<dbReference type="NCBIfam" id="NF033789">
    <property type="entry name" value="repress_SdpR"/>
    <property type="match status" value="1"/>
</dbReference>
<evidence type="ECO:0000259" key="4">
    <source>
        <dbReference type="PROSITE" id="PS50987"/>
    </source>
</evidence>
<dbReference type="EMBL" id="VSSQ01044754">
    <property type="protein sequence ID" value="MPM98614.1"/>
    <property type="molecule type" value="Genomic_DNA"/>
</dbReference>
<dbReference type="GO" id="GO:0003700">
    <property type="term" value="F:DNA-binding transcription factor activity"/>
    <property type="evidence" value="ECO:0007669"/>
    <property type="project" value="InterPro"/>
</dbReference>
<dbReference type="PANTHER" id="PTHR33154">
    <property type="entry name" value="TRANSCRIPTIONAL REGULATOR, ARSR FAMILY"/>
    <property type="match status" value="1"/>
</dbReference>
<dbReference type="Pfam" id="PF01022">
    <property type="entry name" value="HTH_5"/>
    <property type="match status" value="1"/>
</dbReference>
<evidence type="ECO:0000256" key="2">
    <source>
        <dbReference type="ARBA" id="ARBA00023125"/>
    </source>
</evidence>
<reference evidence="5" key="1">
    <citation type="submission" date="2019-08" db="EMBL/GenBank/DDBJ databases">
        <authorList>
            <person name="Kucharzyk K."/>
            <person name="Murdoch R.W."/>
            <person name="Higgins S."/>
            <person name="Loffler F."/>
        </authorList>
    </citation>
    <scope>NUCLEOTIDE SEQUENCE</scope>
</reference>
<keyword evidence="3" id="KW-0804">Transcription</keyword>
<evidence type="ECO:0000256" key="3">
    <source>
        <dbReference type="ARBA" id="ARBA00023163"/>
    </source>
</evidence>
<dbReference type="InterPro" id="IPR051081">
    <property type="entry name" value="HTH_MetalResp_TranReg"/>
</dbReference>
<protein>
    <submittedName>
        <fullName evidence="5">Transcriptional repressor SdpR</fullName>
    </submittedName>
</protein>
<dbReference type="InterPro" id="IPR047796">
    <property type="entry name" value="SdpR-like_repress"/>
</dbReference>
<proteinExistence type="predicted"/>
<dbReference type="InterPro" id="IPR036388">
    <property type="entry name" value="WH-like_DNA-bd_sf"/>
</dbReference>
<dbReference type="Gene3D" id="1.10.10.10">
    <property type="entry name" value="Winged helix-like DNA-binding domain superfamily/Winged helix DNA-binding domain"/>
    <property type="match status" value="1"/>
</dbReference>